<dbReference type="GO" id="GO:0046872">
    <property type="term" value="F:metal ion binding"/>
    <property type="evidence" value="ECO:0007669"/>
    <property type="project" value="UniProtKB-KW"/>
</dbReference>
<keyword evidence="3" id="KW-1015">Disulfide bond</keyword>
<feature type="disulfide bond" description="Redox-active" evidence="3">
    <location>
        <begin position="97"/>
        <end position="101"/>
    </location>
</feature>
<evidence type="ECO:0000256" key="4">
    <source>
        <dbReference type="SAM" id="SignalP"/>
    </source>
</evidence>
<evidence type="ECO:0000256" key="1">
    <source>
        <dbReference type="ARBA" id="ARBA00010996"/>
    </source>
</evidence>
<keyword evidence="2" id="KW-0479">Metal-binding</keyword>
<keyword evidence="4" id="KW-0732">Signal</keyword>
<organism evidence="5">
    <name type="scientific">Pseudoalteromonas translucida KMM 520</name>
    <dbReference type="NCBI Taxonomy" id="1315283"/>
    <lineage>
        <taxon>Bacteria</taxon>
        <taxon>Pseudomonadati</taxon>
        <taxon>Pseudomonadota</taxon>
        <taxon>Gammaproteobacteria</taxon>
        <taxon>Alteromonadales</taxon>
        <taxon>Pseudoalteromonadaceae</taxon>
        <taxon>Pseudoalteromonas</taxon>
    </lineage>
</organism>
<dbReference type="RefSeq" id="WP_058373376.1">
    <property type="nucleotide sequence ID" value="NZ_CP011034.1"/>
</dbReference>
<dbReference type="PANTHER" id="PTHR12151:SF25">
    <property type="entry name" value="LINALOOL DEHYDRATASE_ISOMERASE DOMAIN-CONTAINING PROTEIN"/>
    <property type="match status" value="1"/>
</dbReference>
<proteinExistence type="inferred from homology"/>
<evidence type="ECO:0000256" key="2">
    <source>
        <dbReference type="PIRSR" id="PIRSR603782-1"/>
    </source>
</evidence>
<dbReference type="Proteomes" id="UP000065261">
    <property type="component" value="Chromosome I"/>
</dbReference>
<dbReference type="PATRIC" id="fig|1315283.4.peg.1615"/>
<dbReference type="PANTHER" id="PTHR12151">
    <property type="entry name" value="ELECTRON TRANSPORT PROTIN SCO1/SENC FAMILY MEMBER"/>
    <property type="match status" value="1"/>
</dbReference>
<dbReference type="SUPFAM" id="SSF52833">
    <property type="entry name" value="Thioredoxin-like"/>
    <property type="match status" value="1"/>
</dbReference>
<feature type="binding site" evidence="2">
    <location>
        <position position="185"/>
    </location>
    <ligand>
        <name>Cu cation</name>
        <dbReference type="ChEBI" id="CHEBI:23378"/>
    </ligand>
</feature>
<dbReference type="OrthoDB" id="5567697at2"/>
<protein>
    <submittedName>
        <fullName evidence="5">Protein SCO1/2</fullName>
    </submittedName>
</protein>
<feature type="binding site" evidence="2">
    <location>
        <position position="97"/>
    </location>
    <ligand>
        <name>Cu cation</name>
        <dbReference type="ChEBI" id="CHEBI:23378"/>
    </ligand>
</feature>
<dbReference type="EMBL" id="CP011034">
    <property type="protein sequence ID" value="ALS33022.1"/>
    <property type="molecule type" value="Genomic_DNA"/>
</dbReference>
<dbReference type="InterPro" id="IPR003782">
    <property type="entry name" value="SCO1/SenC"/>
</dbReference>
<feature type="signal peptide" evidence="4">
    <location>
        <begin position="1"/>
        <end position="27"/>
    </location>
</feature>
<evidence type="ECO:0000256" key="3">
    <source>
        <dbReference type="PIRSR" id="PIRSR603782-2"/>
    </source>
</evidence>
<reference evidence="5 6" key="1">
    <citation type="submission" date="2015-03" db="EMBL/GenBank/DDBJ databases">
        <authorList>
            <person name="Murphy D."/>
        </authorList>
    </citation>
    <scope>NUCLEOTIDE SEQUENCE [LARGE SCALE GENOMIC DNA]</scope>
    <source>
        <strain evidence="5 6">KMM 520</strain>
    </source>
</reference>
<comment type="similarity">
    <text evidence="1">Belongs to the SCO1/2 family.</text>
</comment>
<dbReference type="AlphaFoldDB" id="A0A0U2X6P4"/>
<gene>
    <name evidence="5" type="ORF">PTRA_a1873</name>
</gene>
<dbReference type="InterPro" id="IPR036249">
    <property type="entry name" value="Thioredoxin-like_sf"/>
</dbReference>
<feature type="chain" id="PRO_5006834136" evidence="4">
    <location>
        <begin position="28"/>
        <end position="219"/>
    </location>
</feature>
<evidence type="ECO:0000313" key="5">
    <source>
        <dbReference type="EMBL" id="ALS33022.1"/>
    </source>
</evidence>
<dbReference type="CDD" id="cd02968">
    <property type="entry name" value="SCO"/>
    <property type="match status" value="1"/>
</dbReference>
<accession>A0A0U2X6P4</accession>
<feature type="binding site" evidence="2">
    <location>
        <position position="101"/>
    </location>
    <ligand>
        <name>Cu cation</name>
        <dbReference type="ChEBI" id="CHEBI:23378"/>
    </ligand>
</feature>
<dbReference type="Pfam" id="PF02630">
    <property type="entry name" value="SCO1-SenC"/>
    <property type="match status" value="1"/>
</dbReference>
<evidence type="ECO:0000313" key="6">
    <source>
        <dbReference type="Proteomes" id="UP000065261"/>
    </source>
</evidence>
<keyword evidence="2" id="KW-0186">Copper</keyword>
<sequence>MIKFKSITLFFKMCTVTALLSSSASYSLGFSQTYTQAYLQAYAQASSKDSKQAPAQNIPQNSVYQLNNTWLDQDGHERLLSSFSGKKQIVSLIYTHCAHTCPTIVSTMQAIENKLSDEEKNNVGFILVSLTPDTDTPTVLQSFAQSRKLSAHNWSLLTGSADDVRSLAEVLNIKYQNIGDSEVEHSNLMTVLDKQGRIKFQKTGLISNATFTAKELANF</sequence>
<dbReference type="Gene3D" id="3.40.30.10">
    <property type="entry name" value="Glutaredoxin"/>
    <property type="match status" value="1"/>
</dbReference>
<name>A0A0U2X6P4_9GAMM</name>
<dbReference type="KEGG" id="ptn:PTRA_a1873"/>